<comment type="caution">
    <text evidence="1">The sequence shown here is derived from an EMBL/GenBank/DDBJ whole genome shotgun (WGS) entry which is preliminary data.</text>
</comment>
<evidence type="ECO:0000313" key="2">
    <source>
        <dbReference type="Proteomes" id="UP001155604"/>
    </source>
</evidence>
<feature type="non-terminal residue" evidence="1">
    <location>
        <position position="263"/>
    </location>
</feature>
<name>A0A9X3AW53_9GAMM</name>
<dbReference type="AlphaFoldDB" id="A0A9X3AW53"/>
<reference evidence="1" key="1">
    <citation type="journal article" date="2023" name="Int. J. Syst. Evol. Microbiol.">
        <title>&lt;i&gt;Shewanella septentrionalis&lt;/i&gt; sp. nov. and &lt;i&gt;Shewanella holmiensis&lt;/i&gt; sp. nov., isolated from Baltic Sea water and sediments.</title>
        <authorList>
            <person name="Martin-Rodriguez A.J."/>
            <person name="Thorell K."/>
            <person name="Joffre E."/>
            <person name="Jensie-Markopoulos S."/>
            <person name="Moore E.R.B."/>
            <person name="Sjoling A."/>
        </authorList>
    </citation>
    <scope>NUCLEOTIDE SEQUENCE</scope>
    <source>
        <strain evidence="1">SP1W3</strain>
    </source>
</reference>
<sequence length="263" mass="28776">ATLEFTQGQKLDALDIKLALDKHIEDGALIPLDKESATFTSAAHLKAETNLLESIKPKTANMRQVVDINTLQGKGLNADNQKKVSELFASTKQVNLVNVFGSSEQLATALLNVGEANGKRIHIITPDMKSKLQTSERVQRDSSTVVKWIMNHFKPDHTHTLSSFTKTANNTNRDILVVENANKLGLNDFNALLAQAKAGNSKVILLNHANAKQGMKAGNAIEVLKKGNVNESNWVATKQSNTAMRLHESKDSDRVNLIAKTYA</sequence>
<dbReference type="EMBL" id="JAMTCC010000120">
    <property type="protein sequence ID" value="MCT7948167.1"/>
    <property type="molecule type" value="Genomic_DNA"/>
</dbReference>
<accession>A0A9X3AW53</accession>
<organism evidence="1 2">
    <name type="scientific">Shewanella septentrionalis</name>
    <dbReference type="NCBI Taxonomy" id="2952223"/>
    <lineage>
        <taxon>Bacteria</taxon>
        <taxon>Pseudomonadati</taxon>
        <taxon>Pseudomonadota</taxon>
        <taxon>Gammaproteobacteria</taxon>
        <taxon>Alteromonadales</taxon>
        <taxon>Shewanellaceae</taxon>
        <taxon>Shewanella</taxon>
    </lineage>
</organism>
<keyword evidence="2" id="KW-1185">Reference proteome</keyword>
<feature type="non-terminal residue" evidence="1">
    <location>
        <position position="1"/>
    </location>
</feature>
<evidence type="ECO:0000313" key="1">
    <source>
        <dbReference type="EMBL" id="MCT7948167.1"/>
    </source>
</evidence>
<gene>
    <name evidence="1" type="ORF">NE536_22790</name>
</gene>
<dbReference type="Pfam" id="PF13604">
    <property type="entry name" value="AAA_30"/>
    <property type="match status" value="1"/>
</dbReference>
<dbReference type="Proteomes" id="UP001155604">
    <property type="component" value="Unassembled WGS sequence"/>
</dbReference>
<protein>
    <submittedName>
        <fullName evidence="1">Conjugative transfer relaxase/helicase TraI</fullName>
    </submittedName>
</protein>
<dbReference type="RefSeq" id="WP_342455094.1">
    <property type="nucleotide sequence ID" value="NZ_JAMTCC010000120.1"/>
</dbReference>
<proteinExistence type="predicted"/>